<keyword evidence="4" id="KW-1185">Reference proteome</keyword>
<proteinExistence type="predicted"/>
<reference evidence="3" key="1">
    <citation type="submission" date="2022-07" db="EMBL/GenBank/DDBJ databases">
        <title>Fungi with potential for degradation of polypropylene.</title>
        <authorList>
            <person name="Gostincar C."/>
        </authorList>
    </citation>
    <scope>NUCLEOTIDE SEQUENCE</scope>
    <source>
        <strain evidence="3">EXF-13308</strain>
    </source>
</reference>
<feature type="compositionally biased region" description="Polar residues" evidence="1">
    <location>
        <begin position="368"/>
        <end position="384"/>
    </location>
</feature>
<keyword evidence="2" id="KW-1133">Transmembrane helix</keyword>
<organism evidence="3 4">
    <name type="scientific">Pleurostoma richardsiae</name>
    <dbReference type="NCBI Taxonomy" id="41990"/>
    <lineage>
        <taxon>Eukaryota</taxon>
        <taxon>Fungi</taxon>
        <taxon>Dikarya</taxon>
        <taxon>Ascomycota</taxon>
        <taxon>Pezizomycotina</taxon>
        <taxon>Sordariomycetes</taxon>
        <taxon>Sordariomycetidae</taxon>
        <taxon>Calosphaeriales</taxon>
        <taxon>Pleurostomataceae</taxon>
        <taxon>Pleurostoma</taxon>
    </lineage>
</organism>
<feature type="compositionally biased region" description="Gly residues" evidence="1">
    <location>
        <begin position="578"/>
        <end position="587"/>
    </location>
</feature>
<name>A0AA38VVL4_9PEZI</name>
<dbReference type="AlphaFoldDB" id="A0AA38VVL4"/>
<evidence type="ECO:0000256" key="2">
    <source>
        <dbReference type="SAM" id="Phobius"/>
    </source>
</evidence>
<dbReference type="Proteomes" id="UP001174694">
    <property type="component" value="Unassembled WGS sequence"/>
</dbReference>
<dbReference type="EMBL" id="JANBVO010000004">
    <property type="protein sequence ID" value="KAJ9154973.1"/>
    <property type="molecule type" value="Genomic_DNA"/>
</dbReference>
<feature type="compositionally biased region" description="Basic and acidic residues" evidence="1">
    <location>
        <begin position="258"/>
        <end position="271"/>
    </location>
</feature>
<feature type="compositionally biased region" description="Acidic residues" evidence="1">
    <location>
        <begin position="441"/>
        <end position="451"/>
    </location>
</feature>
<evidence type="ECO:0000313" key="4">
    <source>
        <dbReference type="Proteomes" id="UP001174694"/>
    </source>
</evidence>
<accession>A0AA38VVL4</accession>
<evidence type="ECO:0000256" key="1">
    <source>
        <dbReference type="SAM" id="MobiDB-lite"/>
    </source>
</evidence>
<comment type="caution">
    <text evidence="3">The sequence shown here is derived from an EMBL/GenBank/DDBJ whole genome shotgun (WGS) entry which is preliminary data.</text>
</comment>
<sequence>MGAHQPYLYQAEKYDDARFPTTSFDPKAVTRASYAPKPERPKHEGPLVSLNRHPDAHEVLGQRKPYRVLGARSKQWIKRMRKVQLALRVLEFIGAAGILVLMILISHVNGLTAWVMRITAGVVMGLCLYAIYHLSRHAGGRTPGSSGAYHLFAGFSDLATMPLYAFGALAAHNQSDDWRTLLSTESLLTDYFIPALYYTLIGAGGLHLLSLATSLWLGLKFRQITLMPPDMNPLEDRLTSRQHKKNKSSVATTVSVAESERRLSTPLEARRRSGMPYEDLSRPPTVPFMATRSSGSRDSSSSKRDSRHDLPSRQYQIVPSNASPRSSAGASSDLKRMSGPPPPATGRSSWRGSYAEIPLREPEAEGSRASTGTVESRVTISTPERTPPQPRAARFSEAWYASESLINRTQERNRALAKLTAAQGRKPAAYEAVSQRYDYPGPEDSDSESDDSIARAGGNYTYDENAAGAGDLGLHHPNPLASNPLSAPPPPPQAGTPLRASALSEVSLNDRRVSGDIADASRDQSKAGADGKGRSLLGVPGKRSTWAPRDRNSSIQADDAFYSKPYGSLKPATPPVMIGGGSAGGGRQVSSGNDYDIGSGRFSAYARRNVSGKVAEEGRSRYSMLNDD</sequence>
<feature type="compositionally biased region" description="Polar residues" evidence="1">
    <location>
        <begin position="313"/>
        <end position="330"/>
    </location>
</feature>
<gene>
    <name evidence="3" type="ORF">NKR23_g2505</name>
</gene>
<feature type="region of interest" description="Disordered" evidence="1">
    <location>
        <begin position="233"/>
        <end position="395"/>
    </location>
</feature>
<feature type="compositionally biased region" description="Basic and acidic residues" evidence="1">
    <location>
        <begin position="508"/>
        <end position="533"/>
    </location>
</feature>
<keyword evidence="2" id="KW-0812">Transmembrane</keyword>
<protein>
    <submittedName>
        <fullName evidence="3">P-loop containing nucleoside triphosphate protein</fullName>
    </submittedName>
</protein>
<feature type="transmembrane region" description="Helical" evidence="2">
    <location>
        <begin position="85"/>
        <end position="108"/>
    </location>
</feature>
<feature type="region of interest" description="Disordered" evidence="1">
    <location>
        <begin position="420"/>
        <end position="594"/>
    </location>
</feature>
<feature type="compositionally biased region" description="Basic and acidic residues" evidence="1">
    <location>
        <begin position="300"/>
        <end position="311"/>
    </location>
</feature>
<feature type="transmembrane region" description="Helical" evidence="2">
    <location>
        <begin position="114"/>
        <end position="135"/>
    </location>
</feature>
<feature type="transmembrane region" description="Helical" evidence="2">
    <location>
        <begin position="147"/>
        <end position="171"/>
    </location>
</feature>
<keyword evidence="2" id="KW-0472">Membrane</keyword>
<evidence type="ECO:0000313" key="3">
    <source>
        <dbReference type="EMBL" id="KAJ9154973.1"/>
    </source>
</evidence>
<feature type="region of interest" description="Disordered" evidence="1">
    <location>
        <begin position="609"/>
        <end position="628"/>
    </location>
</feature>
<feature type="compositionally biased region" description="Low complexity" evidence="1">
    <location>
        <begin position="248"/>
        <end position="257"/>
    </location>
</feature>
<feature type="transmembrane region" description="Helical" evidence="2">
    <location>
        <begin position="191"/>
        <end position="217"/>
    </location>
</feature>